<name>A0A6G2DE02_STREE</name>
<feature type="domain" description="Bacterial Ig-like" evidence="1">
    <location>
        <begin position="59"/>
        <end position="112"/>
    </location>
</feature>
<evidence type="ECO:0000259" key="1">
    <source>
        <dbReference type="Pfam" id="PF07532"/>
    </source>
</evidence>
<evidence type="ECO:0000313" key="2">
    <source>
        <dbReference type="EMBL" id="MTV74488.1"/>
    </source>
</evidence>
<dbReference type="AlphaFoldDB" id="A0A6G2DE02"/>
<proteinExistence type="predicted"/>
<feature type="non-terminal residue" evidence="2">
    <location>
        <position position="176"/>
    </location>
</feature>
<protein>
    <submittedName>
        <fullName evidence="2">Beta-galactosidase</fullName>
    </submittedName>
</protein>
<feature type="non-terminal residue" evidence="2">
    <location>
        <position position="1"/>
    </location>
</feature>
<organism evidence="2 3">
    <name type="scientific">Streptococcus pneumoniae</name>
    <dbReference type="NCBI Taxonomy" id="1313"/>
    <lineage>
        <taxon>Bacteria</taxon>
        <taxon>Bacillati</taxon>
        <taxon>Bacillota</taxon>
        <taxon>Bacilli</taxon>
        <taxon>Lactobacillales</taxon>
        <taxon>Streptococcaceae</taxon>
        <taxon>Streptococcus</taxon>
    </lineage>
</organism>
<dbReference type="Proteomes" id="UP000483094">
    <property type="component" value="Unassembled WGS sequence"/>
</dbReference>
<dbReference type="InterPro" id="IPR011081">
    <property type="entry name" value="Big_4"/>
</dbReference>
<dbReference type="Gene3D" id="2.60.40.10">
    <property type="entry name" value="Immunoglobulins"/>
    <property type="match status" value="1"/>
</dbReference>
<accession>A0A6G2DE02</accession>
<dbReference type="Pfam" id="PF07532">
    <property type="entry name" value="Big_4"/>
    <property type="match status" value="1"/>
</dbReference>
<evidence type="ECO:0000313" key="3">
    <source>
        <dbReference type="Proteomes" id="UP000483094"/>
    </source>
</evidence>
<sequence>ADGSWIRKAFNGKGVAIVKSTEQAGKFTLTAHSDLLKSSQVTVFTGKKEGQEKTVLGTEVPKVQTIIGEAPEMPTTVPFVYSDGSRAERPVTWSSVDVSKPGIVTVKGMADGREVEAHVKVLAIAKELPTVKRIAPNTDLNSVDKSVSYVLTDGSVQEYEVDSWEITEVDKAKLSV</sequence>
<comment type="caution">
    <text evidence="2">The sequence shown here is derived from an EMBL/GenBank/DDBJ whole genome shotgun (WGS) entry which is preliminary data.</text>
</comment>
<dbReference type="InterPro" id="IPR013783">
    <property type="entry name" value="Ig-like_fold"/>
</dbReference>
<dbReference type="EMBL" id="WNHQ01001166">
    <property type="protein sequence ID" value="MTV74488.1"/>
    <property type="molecule type" value="Genomic_DNA"/>
</dbReference>
<reference evidence="2 3" key="1">
    <citation type="submission" date="2019-11" db="EMBL/GenBank/DDBJ databases">
        <title>Growth characteristics of pneumococcus vary with the chemical composition of the capsule and with environmental conditions.</title>
        <authorList>
            <person name="Tothpal A."/>
            <person name="Desobry K."/>
            <person name="Joshi S."/>
            <person name="Wyllie A.L."/>
            <person name="Weinberger D.M."/>
        </authorList>
    </citation>
    <scope>NUCLEOTIDE SEQUENCE [LARGE SCALE GENOMIC DNA]</scope>
    <source>
        <strain evidence="3">pnumococcus19F</strain>
    </source>
</reference>
<gene>
    <name evidence="2" type="ORF">GM540_11010</name>
</gene>